<evidence type="ECO:0000259" key="6">
    <source>
        <dbReference type="Pfam" id="PF01979"/>
    </source>
</evidence>
<evidence type="ECO:0000313" key="7">
    <source>
        <dbReference type="EMBL" id="MFC0469851.1"/>
    </source>
</evidence>
<name>A0ABV6K966_9BACI</name>
<keyword evidence="2" id="KW-0479">Metal-binding</keyword>
<dbReference type="SUPFAM" id="SSF51338">
    <property type="entry name" value="Composite domain of metallo-dependent hydrolases"/>
    <property type="match status" value="1"/>
</dbReference>
<comment type="caution">
    <text evidence="7">The sequence shown here is derived from an EMBL/GenBank/DDBJ whole genome shotgun (WGS) entry which is preliminary data.</text>
</comment>
<evidence type="ECO:0000256" key="3">
    <source>
        <dbReference type="ARBA" id="ARBA00022801"/>
    </source>
</evidence>
<evidence type="ECO:0000256" key="1">
    <source>
        <dbReference type="ARBA" id="ARBA00010716"/>
    </source>
</evidence>
<sequence>MKDETLLIKNVRLYQEAGVVEKGYLLLQCSKIIKMGVESELESITHAGETIDGEELNAIPGFIDGHIHGANGADMMDATPEALEKLAQILPAEGTTSFLATTITQSQENIDKALENIARYKNKPKTSEILGVHLEGPFIEKTKAGAQPVEYVIPPSIELFKKWQKLSGNKIKTITFAPEKDEDRTFLTYLAAQGINVSAGHTGAGIDIMKEVVKLGVNQLTHLCNAMSGLHHRDVGVVGAAFLLEELQSELIVDGIHVSPEMVKILYKSIGPSRLSLITDSVRAKGLAPGDYDLGGQIVTVDEQQATLQDGTLAGSMLKMIDAVKNMREFTGASVQELIEMASSNPAKQLQLYDRKGSLAVGKDADLLLVDDDLSIHYTICQGKVAYKGEGK</sequence>
<evidence type="ECO:0000256" key="4">
    <source>
        <dbReference type="ARBA" id="ARBA00023277"/>
    </source>
</evidence>
<dbReference type="Gene3D" id="3.20.20.140">
    <property type="entry name" value="Metal-dependent hydrolases"/>
    <property type="match status" value="1"/>
</dbReference>
<dbReference type="Proteomes" id="UP001589838">
    <property type="component" value="Unassembled WGS sequence"/>
</dbReference>
<dbReference type="EMBL" id="JBHLUX010000013">
    <property type="protein sequence ID" value="MFC0469851.1"/>
    <property type="molecule type" value="Genomic_DNA"/>
</dbReference>
<proteinExistence type="inferred from homology"/>
<dbReference type="InterPro" id="IPR011059">
    <property type="entry name" value="Metal-dep_hydrolase_composite"/>
</dbReference>
<dbReference type="PANTHER" id="PTHR11113:SF14">
    <property type="entry name" value="N-ACETYLGLUCOSAMINE-6-PHOSPHATE DEACETYLASE"/>
    <property type="match status" value="1"/>
</dbReference>
<organism evidence="7 8">
    <name type="scientific">Halalkalibacter kiskunsagensis</name>
    <dbReference type="NCBI Taxonomy" id="1548599"/>
    <lineage>
        <taxon>Bacteria</taxon>
        <taxon>Bacillati</taxon>
        <taxon>Bacillota</taxon>
        <taxon>Bacilli</taxon>
        <taxon>Bacillales</taxon>
        <taxon>Bacillaceae</taxon>
        <taxon>Halalkalibacter</taxon>
    </lineage>
</organism>
<dbReference type="RefSeq" id="WP_335962009.1">
    <property type="nucleotide sequence ID" value="NZ_JBHLUX010000013.1"/>
</dbReference>
<dbReference type="Gene3D" id="2.30.40.10">
    <property type="entry name" value="Urease, subunit C, domain 1"/>
    <property type="match status" value="1"/>
</dbReference>
<gene>
    <name evidence="7" type="primary">nagA</name>
    <name evidence="7" type="ORF">ACFFHM_04705</name>
</gene>
<evidence type="ECO:0000313" key="8">
    <source>
        <dbReference type="Proteomes" id="UP001589838"/>
    </source>
</evidence>
<accession>A0ABV6K966</accession>
<protein>
    <submittedName>
        <fullName evidence="7">N-acetylglucosamine-6-phosphate deacetylase</fullName>
        <ecNumber evidence="7">3.5.1.25</ecNumber>
    </submittedName>
</protein>
<keyword evidence="3 5" id="KW-0378">Hydrolase</keyword>
<comment type="similarity">
    <text evidence="1 5">Belongs to the metallo-dependent hydrolases superfamily. NagA family.</text>
</comment>
<keyword evidence="4 5" id="KW-0119">Carbohydrate metabolism</keyword>
<dbReference type="SUPFAM" id="SSF51556">
    <property type="entry name" value="Metallo-dependent hydrolases"/>
    <property type="match status" value="1"/>
</dbReference>
<dbReference type="CDD" id="cd00854">
    <property type="entry name" value="NagA"/>
    <property type="match status" value="1"/>
</dbReference>
<dbReference type="Pfam" id="PF01979">
    <property type="entry name" value="Amidohydro_1"/>
    <property type="match status" value="1"/>
</dbReference>
<dbReference type="GO" id="GO:0008448">
    <property type="term" value="F:N-acetylglucosamine-6-phosphate deacetylase activity"/>
    <property type="evidence" value="ECO:0007669"/>
    <property type="project" value="UniProtKB-EC"/>
</dbReference>
<feature type="domain" description="Amidohydrolase-related" evidence="6">
    <location>
        <begin position="58"/>
        <end position="385"/>
    </location>
</feature>
<keyword evidence="8" id="KW-1185">Reference proteome</keyword>
<dbReference type="PANTHER" id="PTHR11113">
    <property type="entry name" value="N-ACETYLGLUCOSAMINE-6-PHOSPHATE DEACETYLASE"/>
    <property type="match status" value="1"/>
</dbReference>
<dbReference type="InterPro" id="IPR032466">
    <property type="entry name" value="Metal_Hydrolase"/>
</dbReference>
<dbReference type="PIRSF" id="PIRSF038994">
    <property type="entry name" value="NagA"/>
    <property type="match status" value="1"/>
</dbReference>
<reference evidence="7 8" key="1">
    <citation type="submission" date="2024-09" db="EMBL/GenBank/DDBJ databases">
        <authorList>
            <person name="Sun Q."/>
            <person name="Mori K."/>
        </authorList>
    </citation>
    <scope>NUCLEOTIDE SEQUENCE [LARGE SCALE GENOMIC DNA]</scope>
    <source>
        <strain evidence="7 8">NCAIM B.02610</strain>
    </source>
</reference>
<dbReference type="EC" id="3.5.1.25" evidence="7"/>
<dbReference type="NCBIfam" id="TIGR00221">
    <property type="entry name" value="nagA"/>
    <property type="match status" value="1"/>
</dbReference>
<dbReference type="InterPro" id="IPR003764">
    <property type="entry name" value="GlcNAc_6-P_deAcase"/>
</dbReference>
<dbReference type="InterPro" id="IPR006680">
    <property type="entry name" value="Amidohydro-rel"/>
</dbReference>
<evidence type="ECO:0000256" key="2">
    <source>
        <dbReference type="ARBA" id="ARBA00022723"/>
    </source>
</evidence>
<evidence type="ECO:0000256" key="5">
    <source>
        <dbReference type="PIRNR" id="PIRNR038994"/>
    </source>
</evidence>